<dbReference type="PANTHER" id="PTHR43289">
    <property type="entry name" value="MITOGEN-ACTIVATED PROTEIN KINASE KINASE KINASE 20-RELATED"/>
    <property type="match status" value="1"/>
</dbReference>
<dbReference type="CDD" id="cd14014">
    <property type="entry name" value="STKc_PknB_like"/>
    <property type="match status" value="1"/>
</dbReference>
<keyword evidence="3" id="KW-0418">Kinase</keyword>
<evidence type="ECO:0000256" key="6">
    <source>
        <dbReference type="SAM" id="Phobius"/>
    </source>
</evidence>
<evidence type="ECO:0000259" key="7">
    <source>
        <dbReference type="PROSITE" id="PS50011"/>
    </source>
</evidence>
<dbReference type="InterPro" id="IPR000719">
    <property type="entry name" value="Prot_kinase_dom"/>
</dbReference>
<comment type="caution">
    <text evidence="8">The sequence shown here is derived from an EMBL/GenBank/DDBJ whole genome shotgun (WGS) entry which is preliminary data.</text>
</comment>
<protein>
    <submittedName>
        <fullName evidence="8">Tetratricopeptide repeat protein</fullName>
    </submittedName>
</protein>
<evidence type="ECO:0000313" key="8">
    <source>
        <dbReference type="EMBL" id="MFC4821135.1"/>
    </source>
</evidence>
<dbReference type="PANTHER" id="PTHR43289:SF34">
    <property type="entry name" value="SERINE_THREONINE-PROTEIN KINASE YBDM-RELATED"/>
    <property type="match status" value="1"/>
</dbReference>
<evidence type="ECO:0000256" key="3">
    <source>
        <dbReference type="ARBA" id="ARBA00022777"/>
    </source>
</evidence>
<dbReference type="EMBL" id="JBHSHD010000010">
    <property type="protein sequence ID" value="MFC4821135.1"/>
    <property type="molecule type" value="Genomic_DNA"/>
</dbReference>
<keyword evidence="4 5" id="KW-0067">ATP-binding</keyword>
<dbReference type="Pfam" id="PF00069">
    <property type="entry name" value="Pkinase"/>
    <property type="match status" value="1"/>
</dbReference>
<dbReference type="SUPFAM" id="SSF56112">
    <property type="entry name" value="Protein kinase-like (PK-like)"/>
    <property type="match status" value="1"/>
</dbReference>
<dbReference type="RefSeq" id="WP_380021421.1">
    <property type="nucleotide sequence ID" value="NZ_JBHSHD010000010.1"/>
</dbReference>
<dbReference type="Gene3D" id="1.25.40.10">
    <property type="entry name" value="Tetratricopeptide repeat domain"/>
    <property type="match status" value="3"/>
</dbReference>
<dbReference type="Gene3D" id="3.30.200.20">
    <property type="entry name" value="Phosphorylase Kinase, domain 1"/>
    <property type="match status" value="1"/>
</dbReference>
<dbReference type="InterPro" id="IPR011009">
    <property type="entry name" value="Kinase-like_dom_sf"/>
</dbReference>
<name>A0ABV9QWY0_9GAMM</name>
<keyword evidence="6" id="KW-0812">Transmembrane</keyword>
<evidence type="ECO:0000256" key="2">
    <source>
        <dbReference type="ARBA" id="ARBA00022741"/>
    </source>
</evidence>
<evidence type="ECO:0000256" key="4">
    <source>
        <dbReference type="ARBA" id="ARBA00022840"/>
    </source>
</evidence>
<dbReference type="PROSITE" id="PS00107">
    <property type="entry name" value="PROTEIN_KINASE_ATP"/>
    <property type="match status" value="1"/>
</dbReference>
<dbReference type="InterPro" id="IPR008271">
    <property type="entry name" value="Ser/Thr_kinase_AS"/>
</dbReference>
<dbReference type="SUPFAM" id="SSF48452">
    <property type="entry name" value="TPR-like"/>
    <property type="match status" value="3"/>
</dbReference>
<dbReference type="InterPro" id="IPR011990">
    <property type="entry name" value="TPR-like_helical_dom_sf"/>
</dbReference>
<keyword evidence="2 5" id="KW-0547">Nucleotide-binding</keyword>
<dbReference type="Proteomes" id="UP001595886">
    <property type="component" value="Unassembled WGS sequence"/>
</dbReference>
<dbReference type="PROSITE" id="PS50011">
    <property type="entry name" value="PROTEIN_KINASE_DOM"/>
    <property type="match status" value="1"/>
</dbReference>
<feature type="transmembrane region" description="Helical" evidence="6">
    <location>
        <begin position="359"/>
        <end position="381"/>
    </location>
</feature>
<organism evidence="8 9">
    <name type="scientific">Dokdonella ginsengisoli</name>
    <dbReference type="NCBI Taxonomy" id="363846"/>
    <lineage>
        <taxon>Bacteria</taxon>
        <taxon>Pseudomonadati</taxon>
        <taxon>Pseudomonadota</taxon>
        <taxon>Gammaproteobacteria</taxon>
        <taxon>Lysobacterales</taxon>
        <taxon>Rhodanobacteraceae</taxon>
        <taxon>Dokdonella</taxon>
    </lineage>
</organism>
<dbReference type="InterPro" id="IPR019734">
    <property type="entry name" value="TPR_rpt"/>
</dbReference>
<sequence length="933" mass="99782">MTAAFARRWQEIEPLLDALFDVPAAGRADWLRRHCADETLRSLVLQALDDVAGAEGLERGVAQWLPALAGERFDALPSIAGYRVLRFVGAGGMASVFEAERELPGGPQAVALKLLRIDVHDPDERRRFLREQGILARLRHPHVAQLLDAGFTPAGTPFLALEFVAGDGLLAHCERRGLDARARLALFLDVCAAVEHAHRGLVVHRDLKPSNVLVGADGAVKLVDFGIAKLLDGEDEPTRTGAQRLTRAYAAPEQIAGAPATTAIDVYALGVLLCELLGGARPPRGDGDADAVDQAVLQRRLGADLHAIVREATQPDPQRRYAGVAALREDVERHLEGLPLRARAGTFAYRALTSAKRHALALALGAAVAAVLVGATAVSSYESRRARHAAQEAQAQTLVAEGQARRAEALKTFLEGLFDGASPSAKKNETAADLLARGRERAERDFATQPGLRAEILALLGDLQRRSGYPDRARPALEEAAALAGAQFGAADARTLHVATLLAKDLDELGLVADARTQLRKALDAFEAGPGRSAPQEVSALAWLAGLEERSGESAQAIELGGKALALARRALPDDSDVATEAVTNLGWILMDAGRADRAEPLLREALARKRSRFGERHAEVADAMEYLTLALIRLGRYGEGERLMRDALAVDAQVYANPHTHLAWHLNELAVVLSLEGRLAEADAFFAKSIEVCRALGAGSALAEAVTLGNRARIRFQQGDYEEAERGFRDMLERKQRLLGEDYGDNGRSYDRASLADVLVARGRFDEAQALLDAALAEARRRRQAANPDTAFALSVAARLSAARGDREQAAAQAKEAVDAYAALVDPASEKSIRARLLYGEALQDLDRAAQAKLQLESALASIRAAAPNPPALLAHAAVDLARADESLGERDAALALRREAAATLAGNAAEPSVERDAALRMLAAAPVRARP</sequence>
<keyword evidence="6" id="KW-1133">Transmembrane helix</keyword>
<evidence type="ECO:0000256" key="5">
    <source>
        <dbReference type="PROSITE-ProRule" id="PRU10141"/>
    </source>
</evidence>
<feature type="domain" description="Protein kinase" evidence="7">
    <location>
        <begin position="82"/>
        <end position="335"/>
    </location>
</feature>
<keyword evidence="1" id="KW-0808">Transferase</keyword>
<dbReference type="SMART" id="SM00220">
    <property type="entry name" value="S_TKc"/>
    <property type="match status" value="1"/>
</dbReference>
<dbReference type="SMART" id="SM00028">
    <property type="entry name" value="TPR"/>
    <property type="match status" value="5"/>
</dbReference>
<evidence type="ECO:0000313" key="9">
    <source>
        <dbReference type="Proteomes" id="UP001595886"/>
    </source>
</evidence>
<reference evidence="9" key="1">
    <citation type="journal article" date="2019" name="Int. J. Syst. Evol. Microbiol.">
        <title>The Global Catalogue of Microorganisms (GCM) 10K type strain sequencing project: providing services to taxonomists for standard genome sequencing and annotation.</title>
        <authorList>
            <consortium name="The Broad Institute Genomics Platform"/>
            <consortium name="The Broad Institute Genome Sequencing Center for Infectious Disease"/>
            <person name="Wu L."/>
            <person name="Ma J."/>
        </authorList>
    </citation>
    <scope>NUCLEOTIDE SEQUENCE [LARGE SCALE GENOMIC DNA]</scope>
    <source>
        <strain evidence="9">CCUG 30340</strain>
    </source>
</reference>
<dbReference type="PROSITE" id="PS00108">
    <property type="entry name" value="PROTEIN_KINASE_ST"/>
    <property type="match status" value="1"/>
</dbReference>
<dbReference type="Pfam" id="PF13424">
    <property type="entry name" value="TPR_12"/>
    <property type="match status" value="1"/>
</dbReference>
<accession>A0ABV9QWY0</accession>
<proteinExistence type="predicted"/>
<dbReference type="InterPro" id="IPR017441">
    <property type="entry name" value="Protein_kinase_ATP_BS"/>
</dbReference>
<keyword evidence="9" id="KW-1185">Reference proteome</keyword>
<feature type="binding site" evidence="5">
    <location>
        <position position="113"/>
    </location>
    <ligand>
        <name>ATP</name>
        <dbReference type="ChEBI" id="CHEBI:30616"/>
    </ligand>
</feature>
<dbReference type="Pfam" id="PF13374">
    <property type="entry name" value="TPR_10"/>
    <property type="match status" value="1"/>
</dbReference>
<gene>
    <name evidence="8" type="ORF">ACFO6Q_12425</name>
</gene>
<dbReference type="Gene3D" id="1.10.510.10">
    <property type="entry name" value="Transferase(Phosphotransferase) domain 1"/>
    <property type="match status" value="1"/>
</dbReference>
<keyword evidence="6" id="KW-0472">Membrane</keyword>
<evidence type="ECO:0000256" key="1">
    <source>
        <dbReference type="ARBA" id="ARBA00022679"/>
    </source>
</evidence>